<organism evidence="6 7">
    <name type="scientific">Phytophthora fragariae</name>
    <dbReference type="NCBI Taxonomy" id="53985"/>
    <lineage>
        <taxon>Eukaryota</taxon>
        <taxon>Sar</taxon>
        <taxon>Stramenopiles</taxon>
        <taxon>Oomycota</taxon>
        <taxon>Peronosporomycetes</taxon>
        <taxon>Peronosporales</taxon>
        <taxon>Peronosporaceae</taxon>
        <taxon>Phytophthora</taxon>
    </lineage>
</organism>
<feature type="transmembrane region" description="Helical" evidence="5">
    <location>
        <begin position="12"/>
        <end position="33"/>
    </location>
</feature>
<evidence type="ECO:0000256" key="3">
    <source>
        <dbReference type="ARBA" id="ARBA00023002"/>
    </source>
</evidence>
<evidence type="ECO:0000256" key="1">
    <source>
        <dbReference type="ARBA" id="ARBA00010617"/>
    </source>
</evidence>
<dbReference type="EMBL" id="QXFZ01000694">
    <property type="protein sequence ID" value="KAE9107826.1"/>
    <property type="molecule type" value="Genomic_DNA"/>
</dbReference>
<comment type="similarity">
    <text evidence="1">Belongs to the cytochrome P450 family.</text>
</comment>
<name>A0A6A3S2W6_9STRA</name>
<keyword evidence="5" id="KW-1133">Transmembrane helix</keyword>
<keyword evidence="4" id="KW-0408">Iron</keyword>
<keyword evidence="3" id="KW-0560">Oxidoreductase</keyword>
<dbReference type="PANTHER" id="PTHR24296">
    <property type="entry name" value="CYTOCHROME P450"/>
    <property type="match status" value="1"/>
</dbReference>
<evidence type="ECO:0000256" key="5">
    <source>
        <dbReference type="SAM" id="Phobius"/>
    </source>
</evidence>
<dbReference type="SUPFAM" id="SSF48264">
    <property type="entry name" value="Cytochrome P450"/>
    <property type="match status" value="1"/>
</dbReference>
<evidence type="ECO:0000313" key="6">
    <source>
        <dbReference type="EMBL" id="KAE9107826.1"/>
    </source>
</evidence>
<sequence length="328" mass="37437">MLTIDRMTDILSFNAAVAALSGLVVLPLVWRLLRTDKEKSQLKTRKVLRPATTLPLLGNTLDVIKNLPLRHDWITSLCQEAQGEPVLLQSLGTPDTVLLSTPQAFEDVFKNQFDNFPKGPKKSEYLRDLLGEGIFAVDHEKWYRQRKTASNLFTMRALRDSMTSTIQRHLVVLDRIFKQAAETNDTMDMFRLLNRFTMEAFTEIGFGVQMKCLEVDKEHPFQTAFDRSQQLLVLRFVRPSWFWKAQRILGIGAEGQLKQELSVINSTIFDIVAKTLQQRAKGSEQDDKTGKDIVSLFLDELSKSGDADEHSFDPTYLRDIVVNFIIAV</sequence>
<evidence type="ECO:0008006" key="8">
    <source>
        <dbReference type="Google" id="ProtNLM"/>
    </source>
</evidence>
<dbReference type="InterPro" id="IPR001128">
    <property type="entry name" value="Cyt_P450"/>
</dbReference>
<evidence type="ECO:0000313" key="7">
    <source>
        <dbReference type="Proteomes" id="UP000441208"/>
    </source>
</evidence>
<dbReference type="Gene3D" id="1.10.630.10">
    <property type="entry name" value="Cytochrome P450"/>
    <property type="match status" value="1"/>
</dbReference>
<dbReference type="GO" id="GO:0016705">
    <property type="term" value="F:oxidoreductase activity, acting on paired donors, with incorporation or reduction of molecular oxygen"/>
    <property type="evidence" value="ECO:0007669"/>
    <property type="project" value="InterPro"/>
</dbReference>
<dbReference type="Proteomes" id="UP000441208">
    <property type="component" value="Unassembled WGS sequence"/>
</dbReference>
<keyword evidence="5" id="KW-0812">Transmembrane</keyword>
<dbReference type="Pfam" id="PF00067">
    <property type="entry name" value="p450"/>
    <property type="match status" value="1"/>
</dbReference>
<keyword evidence="5" id="KW-0472">Membrane</keyword>
<reference evidence="6 7" key="1">
    <citation type="submission" date="2018-08" db="EMBL/GenBank/DDBJ databases">
        <title>Genomic investigation of the strawberry pathogen Phytophthora fragariae indicates pathogenicity is determined by transcriptional variation in three key races.</title>
        <authorList>
            <person name="Adams T.M."/>
            <person name="Armitage A.D."/>
            <person name="Sobczyk M.K."/>
            <person name="Bates H.J."/>
            <person name="Dunwell J.M."/>
            <person name="Nellist C.F."/>
            <person name="Harrison R.J."/>
        </authorList>
    </citation>
    <scope>NUCLEOTIDE SEQUENCE [LARGE SCALE GENOMIC DNA]</scope>
    <source>
        <strain evidence="6 7">NOV-71</strain>
    </source>
</reference>
<dbReference type="AlphaFoldDB" id="A0A6A3S2W6"/>
<accession>A0A6A3S2W6</accession>
<gene>
    <name evidence="6" type="ORF">PF007_g12887</name>
</gene>
<evidence type="ECO:0000256" key="4">
    <source>
        <dbReference type="ARBA" id="ARBA00023004"/>
    </source>
</evidence>
<keyword evidence="2" id="KW-0479">Metal-binding</keyword>
<comment type="caution">
    <text evidence="6">The sequence shown here is derived from an EMBL/GenBank/DDBJ whole genome shotgun (WGS) entry which is preliminary data.</text>
</comment>
<dbReference type="GO" id="GO:0020037">
    <property type="term" value="F:heme binding"/>
    <property type="evidence" value="ECO:0007669"/>
    <property type="project" value="InterPro"/>
</dbReference>
<dbReference type="GO" id="GO:0005506">
    <property type="term" value="F:iron ion binding"/>
    <property type="evidence" value="ECO:0007669"/>
    <property type="project" value="InterPro"/>
</dbReference>
<dbReference type="InterPro" id="IPR036396">
    <property type="entry name" value="Cyt_P450_sf"/>
</dbReference>
<protein>
    <recommendedName>
        <fullName evidence="8">Cytochrome P450</fullName>
    </recommendedName>
</protein>
<dbReference type="GO" id="GO:0004497">
    <property type="term" value="F:monooxygenase activity"/>
    <property type="evidence" value="ECO:0007669"/>
    <property type="project" value="InterPro"/>
</dbReference>
<evidence type="ECO:0000256" key="2">
    <source>
        <dbReference type="ARBA" id="ARBA00022723"/>
    </source>
</evidence>
<proteinExistence type="inferred from homology"/>